<keyword evidence="2" id="KW-0812">Transmembrane</keyword>
<dbReference type="AlphaFoldDB" id="A0A5C3PW29"/>
<protein>
    <recommendedName>
        <fullName evidence="5">HIG1 domain-containing protein</fullName>
    </recommendedName>
</protein>
<reference evidence="3 4" key="1">
    <citation type="journal article" date="2019" name="Nat. Ecol. Evol.">
        <title>Megaphylogeny resolves global patterns of mushroom evolution.</title>
        <authorList>
            <person name="Varga T."/>
            <person name="Krizsan K."/>
            <person name="Foldi C."/>
            <person name="Dima B."/>
            <person name="Sanchez-Garcia M."/>
            <person name="Sanchez-Ramirez S."/>
            <person name="Szollosi G.J."/>
            <person name="Szarkandi J.G."/>
            <person name="Papp V."/>
            <person name="Albert L."/>
            <person name="Andreopoulos W."/>
            <person name="Angelini C."/>
            <person name="Antonin V."/>
            <person name="Barry K.W."/>
            <person name="Bougher N.L."/>
            <person name="Buchanan P."/>
            <person name="Buyck B."/>
            <person name="Bense V."/>
            <person name="Catcheside P."/>
            <person name="Chovatia M."/>
            <person name="Cooper J."/>
            <person name="Damon W."/>
            <person name="Desjardin D."/>
            <person name="Finy P."/>
            <person name="Geml J."/>
            <person name="Haridas S."/>
            <person name="Hughes K."/>
            <person name="Justo A."/>
            <person name="Karasinski D."/>
            <person name="Kautmanova I."/>
            <person name="Kiss B."/>
            <person name="Kocsube S."/>
            <person name="Kotiranta H."/>
            <person name="LaButti K.M."/>
            <person name="Lechner B.E."/>
            <person name="Liimatainen K."/>
            <person name="Lipzen A."/>
            <person name="Lukacs Z."/>
            <person name="Mihaltcheva S."/>
            <person name="Morgado L.N."/>
            <person name="Niskanen T."/>
            <person name="Noordeloos M.E."/>
            <person name="Ohm R.A."/>
            <person name="Ortiz-Santana B."/>
            <person name="Ovrebo C."/>
            <person name="Racz N."/>
            <person name="Riley R."/>
            <person name="Savchenko A."/>
            <person name="Shiryaev A."/>
            <person name="Soop K."/>
            <person name="Spirin V."/>
            <person name="Szebenyi C."/>
            <person name="Tomsovsky M."/>
            <person name="Tulloss R.E."/>
            <person name="Uehling J."/>
            <person name="Grigoriev I.V."/>
            <person name="Vagvolgyi C."/>
            <person name="Papp T."/>
            <person name="Martin F.M."/>
            <person name="Miettinen O."/>
            <person name="Hibbett D.S."/>
            <person name="Nagy L.G."/>
        </authorList>
    </citation>
    <scope>NUCLEOTIDE SEQUENCE [LARGE SCALE GENOMIC DNA]</scope>
    <source>
        <strain evidence="3 4">HHB13444</strain>
    </source>
</reference>
<keyword evidence="2" id="KW-0472">Membrane</keyword>
<name>A0A5C3PW29_9APHY</name>
<accession>A0A5C3PW29</accession>
<keyword evidence="1" id="KW-0175">Coiled coil</keyword>
<sequence length="136" mass="15046">MNTQRRKDEIEKAYQVQVAAGLRGAAQFGAVGLGLAAIGHYSWPAFRRQTPALKAWLVTIVSVLGLCIRAETALQQHELEQRLRENSIRREARIDLARRGLVATETEIAKWKAERERARAEVAAAVAEQQASASAQ</sequence>
<feature type="transmembrane region" description="Helical" evidence="2">
    <location>
        <begin position="21"/>
        <end position="43"/>
    </location>
</feature>
<gene>
    <name evidence="3" type="ORF">K466DRAFT_572209</name>
</gene>
<keyword evidence="4" id="KW-1185">Reference proteome</keyword>
<evidence type="ECO:0000313" key="4">
    <source>
        <dbReference type="Proteomes" id="UP000308197"/>
    </source>
</evidence>
<organism evidence="3 4">
    <name type="scientific">Polyporus arcularius HHB13444</name>
    <dbReference type="NCBI Taxonomy" id="1314778"/>
    <lineage>
        <taxon>Eukaryota</taxon>
        <taxon>Fungi</taxon>
        <taxon>Dikarya</taxon>
        <taxon>Basidiomycota</taxon>
        <taxon>Agaricomycotina</taxon>
        <taxon>Agaricomycetes</taxon>
        <taxon>Polyporales</taxon>
        <taxon>Polyporaceae</taxon>
        <taxon>Polyporus</taxon>
    </lineage>
</organism>
<evidence type="ECO:0000256" key="2">
    <source>
        <dbReference type="SAM" id="Phobius"/>
    </source>
</evidence>
<evidence type="ECO:0008006" key="5">
    <source>
        <dbReference type="Google" id="ProtNLM"/>
    </source>
</evidence>
<feature type="coiled-coil region" evidence="1">
    <location>
        <begin position="101"/>
        <end position="130"/>
    </location>
</feature>
<dbReference type="InParanoid" id="A0A5C3PW29"/>
<proteinExistence type="predicted"/>
<dbReference type="Proteomes" id="UP000308197">
    <property type="component" value="Unassembled WGS sequence"/>
</dbReference>
<evidence type="ECO:0000256" key="1">
    <source>
        <dbReference type="SAM" id="Coils"/>
    </source>
</evidence>
<keyword evidence="2" id="KW-1133">Transmembrane helix</keyword>
<evidence type="ECO:0000313" key="3">
    <source>
        <dbReference type="EMBL" id="TFK93846.1"/>
    </source>
</evidence>
<dbReference type="EMBL" id="ML210975">
    <property type="protein sequence ID" value="TFK93846.1"/>
    <property type="molecule type" value="Genomic_DNA"/>
</dbReference>